<name>A0ABN3ZB95_BACA1</name>
<dbReference type="EMBL" id="CP002207">
    <property type="protein sequence ID" value="ADP32844.1"/>
    <property type="molecule type" value="Genomic_DNA"/>
</dbReference>
<reference evidence="1 2" key="1">
    <citation type="journal article" date="2011" name="Front. Microbiol.">
        <title>Genomic signatures of strain selection and enhancement in Bacillus atrophaeus var. globigii, a historical biowarfare simulant.</title>
        <authorList>
            <person name="Gibbons H.S."/>
            <person name="Broomall S.M."/>
            <person name="McNew L.A."/>
            <person name="Daligault H."/>
            <person name="Chapman C."/>
            <person name="Bruce D."/>
            <person name="Karavis M."/>
            <person name="Krepps M."/>
            <person name="McGregor P.A."/>
            <person name="Hong C."/>
            <person name="Park K.H."/>
            <person name="Akmal A."/>
            <person name="Feldman A."/>
            <person name="Lin J.S."/>
            <person name="Chang W.E."/>
            <person name="Higgs B.W."/>
            <person name="Demirev P."/>
            <person name="Lindquist J."/>
            <person name="Liem A."/>
            <person name="Fochler E."/>
            <person name="Read T.D."/>
            <person name="Tapia R."/>
            <person name="Johnson S."/>
            <person name="Bishop-Lilly K.A."/>
            <person name="Detter C."/>
            <person name="Han C."/>
            <person name="Sozhamannan S."/>
            <person name="Rosenzweig C.N."/>
            <person name="Skowronski E.W."/>
        </authorList>
    </citation>
    <scope>NUCLEOTIDE SEQUENCE [LARGE SCALE GENOMIC DNA]</scope>
    <source>
        <strain evidence="1 2">1942</strain>
    </source>
</reference>
<dbReference type="InterPro" id="IPR019723">
    <property type="entry name" value="Uncharacterised_YfmQ"/>
</dbReference>
<keyword evidence="2" id="KW-1185">Reference proteome</keyword>
<dbReference type="RefSeq" id="WP_004429656.1">
    <property type="nucleotide sequence ID" value="NC_014639.1"/>
</dbReference>
<evidence type="ECO:0000313" key="1">
    <source>
        <dbReference type="EMBL" id="ADP32844.1"/>
    </source>
</evidence>
<protein>
    <recommendedName>
        <fullName evidence="3">YfmQ</fullName>
    </recommendedName>
</protein>
<evidence type="ECO:0000313" key="2">
    <source>
        <dbReference type="Proteomes" id="UP000006867"/>
    </source>
</evidence>
<accession>A0ABN3ZB95</accession>
<dbReference type="Proteomes" id="UP000006867">
    <property type="component" value="Chromosome"/>
</dbReference>
<gene>
    <name evidence="1" type="ordered locus">BATR1942_09555</name>
</gene>
<proteinExistence type="predicted"/>
<dbReference type="Pfam" id="PF10787">
    <property type="entry name" value="YfmQ"/>
    <property type="match status" value="1"/>
</dbReference>
<organism evidence="1 2">
    <name type="scientific">Bacillus atrophaeus (strain 1942)</name>
    <dbReference type="NCBI Taxonomy" id="720555"/>
    <lineage>
        <taxon>Bacteria</taxon>
        <taxon>Bacillati</taxon>
        <taxon>Bacillota</taxon>
        <taxon>Bacilli</taxon>
        <taxon>Bacillales</taxon>
        <taxon>Bacillaceae</taxon>
        <taxon>Bacillus</taxon>
    </lineage>
</organism>
<sequence>MSWAIVLLILMSLVKILLTSLPTGVVEWLLSKFAVHSKLSDANATLSINGQRLEGEEKRQILDFFNEAIFMEKYYIYPGDEQRYLHPENNGTPLVIDTKKGKNDVTLFVYSYNDHVDVVKQYKKKVIAYCLHSDNLQKRSMSATGFSLKGS</sequence>
<evidence type="ECO:0008006" key="3">
    <source>
        <dbReference type="Google" id="ProtNLM"/>
    </source>
</evidence>